<sequence>MPDAVRPGDLVTVTHRPHPLAGRRLPVRAVRGRSAESLLCERPGGGLVTVLRSWTDRASDARPVQDREPRRAAGHETRPAARPEITGGGAFQVSDTALHRLRASLALSVERLAGLDAAKYSAATGIPRPPHRLFSAAEKEGPLSHPVRKRGRNGPTSD</sequence>
<proteinExistence type="predicted"/>
<organism evidence="2 3">
    <name type="scientific">Streptomyces lusitanus</name>
    <dbReference type="NCBI Taxonomy" id="68232"/>
    <lineage>
        <taxon>Bacteria</taxon>
        <taxon>Bacillati</taxon>
        <taxon>Actinomycetota</taxon>
        <taxon>Actinomycetes</taxon>
        <taxon>Kitasatosporales</taxon>
        <taxon>Streptomycetaceae</taxon>
        <taxon>Streptomyces</taxon>
    </lineage>
</organism>
<accession>A0ABU3JLK3</accession>
<dbReference type="Proteomes" id="UP001249760">
    <property type="component" value="Unassembled WGS sequence"/>
</dbReference>
<evidence type="ECO:0000313" key="3">
    <source>
        <dbReference type="Proteomes" id="UP001249760"/>
    </source>
</evidence>
<evidence type="ECO:0000313" key="2">
    <source>
        <dbReference type="EMBL" id="MDT6982828.1"/>
    </source>
</evidence>
<comment type="caution">
    <text evidence="2">The sequence shown here is derived from an EMBL/GenBank/DDBJ whole genome shotgun (WGS) entry which is preliminary data.</text>
</comment>
<feature type="region of interest" description="Disordered" evidence="1">
    <location>
        <begin position="121"/>
        <end position="158"/>
    </location>
</feature>
<gene>
    <name evidence="2" type="ORF">QNO04_05100</name>
</gene>
<name>A0ABU3JLK3_9ACTN</name>
<dbReference type="EMBL" id="JASKMA010000003">
    <property type="protein sequence ID" value="MDT6982828.1"/>
    <property type="molecule type" value="Genomic_DNA"/>
</dbReference>
<evidence type="ECO:0008006" key="4">
    <source>
        <dbReference type="Google" id="ProtNLM"/>
    </source>
</evidence>
<dbReference type="RefSeq" id="WP_394306580.1">
    <property type="nucleotide sequence ID" value="NZ_JASKMA010000003.1"/>
</dbReference>
<reference evidence="2 3" key="1">
    <citation type="submission" date="2023-05" db="EMBL/GenBank/DDBJ databases">
        <title>Streptomyces fuscus sp. nov., a brown-black pigment producing actinomyces isolated from dry sand of Sea duck farm.</title>
        <authorList>
            <person name="Xie J."/>
            <person name="Shen N."/>
        </authorList>
    </citation>
    <scope>NUCLEOTIDE SEQUENCE [LARGE SCALE GENOMIC DNA]</scope>
    <source>
        <strain evidence="2 3">CGMCC 4.1745</strain>
    </source>
</reference>
<feature type="region of interest" description="Disordered" evidence="1">
    <location>
        <begin position="56"/>
        <end position="89"/>
    </location>
</feature>
<protein>
    <recommendedName>
        <fullName evidence="4">Transcriptional regulator</fullName>
    </recommendedName>
</protein>
<feature type="compositionally biased region" description="Basic and acidic residues" evidence="1">
    <location>
        <begin position="56"/>
        <end position="81"/>
    </location>
</feature>
<keyword evidence="3" id="KW-1185">Reference proteome</keyword>
<evidence type="ECO:0000256" key="1">
    <source>
        <dbReference type="SAM" id="MobiDB-lite"/>
    </source>
</evidence>